<dbReference type="PANTHER" id="PTHR45875:SF1">
    <property type="entry name" value="METHYLTRANSFERASE N6AMT1"/>
    <property type="match status" value="1"/>
</dbReference>
<dbReference type="Proteomes" id="UP000007431">
    <property type="component" value="Unassembled WGS sequence"/>
</dbReference>
<dbReference type="OMA" id="EWDDWME"/>
<reference evidence="7 8" key="1">
    <citation type="journal article" date="2010" name="Nat. Biotechnol.">
        <title>Genome sequence of the model mushroom Schizophyllum commune.</title>
        <authorList>
            <person name="Ohm R.A."/>
            <person name="de Jong J.F."/>
            <person name="Lugones L.G."/>
            <person name="Aerts A."/>
            <person name="Kothe E."/>
            <person name="Stajich J.E."/>
            <person name="de Vries R.P."/>
            <person name="Record E."/>
            <person name="Levasseur A."/>
            <person name="Baker S.E."/>
            <person name="Bartholomew K.A."/>
            <person name="Coutinho P.M."/>
            <person name="Erdmann S."/>
            <person name="Fowler T.J."/>
            <person name="Gathman A.C."/>
            <person name="Lombard V."/>
            <person name="Henrissat B."/>
            <person name="Knabe N."/>
            <person name="Kuees U."/>
            <person name="Lilly W.W."/>
            <person name="Lindquist E."/>
            <person name="Lucas S."/>
            <person name="Magnuson J.K."/>
            <person name="Piumi F."/>
            <person name="Raudaskoski M."/>
            <person name="Salamov A."/>
            <person name="Schmutz J."/>
            <person name="Schwarze F.W.M.R."/>
            <person name="vanKuyk P.A."/>
            <person name="Horton J.S."/>
            <person name="Grigoriev I.V."/>
            <person name="Woesten H.A.B."/>
        </authorList>
    </citation>
    <scope>NUCLEOTIDE SEQUENCE [LARGE SCALE GENOMIC DNA]</scope>
    <source>
        <strain evidence="8">H4-8 / FGSC 9210</strain>
    </source>
</reference>
<dbReference type="HOGENOM" id="CLU_018398_6_0_1"/>
<dbReference type="GO" id="GO:0003676">
    <property type="term" value="F:nucleic acid binding"/>
    <property type="evidence" value="ECO:0007669"/>
    <property type="project" value="InterPro"/>
</dbReference>
<comment type="subcellular location">
    <subcellularLocation>
        <location evidence="1">Nucleus</location>
    </subcellularLocation>
</comment>
<dbReference type="InterPro" id="IPR002052">
    <property type="entry name" value="DNA_methylase_N6_adenine_CS"/>
</dbReference>
<accession>D8PRT1</accession>
<dbReference type="eggNOG" id="KOG3191">
    <property type="taxonomic scope" value="Eukaryota"/>
</dbReference>
<evidence type="ECO:0000256" key="3">
    <source>
        <dbReference type="ARBA" id="ARBA00022603"/>
    </source>
</evidence>
<dbReference type="GO" id="GO:0032259">
    <property type="term" value="P:methylation"/>
    <property type="evidence" value="ECO:0007669"/>
    <property type="project" value="UniProtKB-KW"/>
</dbReference>
<proteinExistence type="inferred from homology"/>
<evidence type="ECO:0000256" key="2">
    <source>
        <dbReference type="ARBA" id="ARBA00006149"/>
    </source>
</evidence>
<protein>
    <recommendedName>
        <fullName evidence="9">Methyltransferase small domain-containing protein</fullName>
    </recommendedName>
</protein>
<dbReference type="GO" id="GO:0035657">
    <property type="term" value="C:eRF1 methyltransferase complex"/>
    <property type="evidence" value="ECO:0007669"/>
    <property type="project" value="EnsemblFungi"/>
</dbReference>
<keyword evidence="8" id="KW-1185">Reference proteome</keyword>
<dbReference type="SUPFAM" id="SSF53335">
    <property type="entry name" value="S-adenosyl-L-methionine-dependent methyltransferases"/>
    <property type="match status" value="1"/>
</dbReference>
<dbReference type="GO" id="GO:0006417">
    <property type="term" value="P:regulation of translation"/>
    <property type="evidence" value="ECO:0007669"/>
    <property type="project" value="EnsemblFungi"/>
</dbReference>
<dbReference type="STRING" id="578458.D8PRT1"/>
<dbReference type="PANTHER" id="PTHR45875">
    <property type="entry name" value="METHYLTRANSFERASE N6AMT1"/>
    <property type="match status" value="1"/>
</dbReference>
<dbReference type="FunFam" id="3.40.50.150:FF:000077">
    <property type="entry name" value="HemK methyltransferase family member 2"/>
    <property type="match status" value="1"/>
</dbReference>
<dbReference type="InParanoid" id="D8PRT1"/>
<keyword evidence="3" id="KW-0489">Methyltransferase</keyword>
<dbReference type="GO" id="GO:0008276">
    <property type="term" value="F:protein methyltransferase activity"/>
    <property type="evidence" value="ECO:0007669"/>
    <property type="project" value="EnsemblFungi"/>
</dbReference>
<dbReference type="GO" id="GO:0015934">
    <property type="term" value="C:large ribosomal subunit"/>
    <property type="evidence" value="ECO:0007669"/>
    <property type="project" value="EnsemblFungi"/>
</dbReference>
<name>D8PRT1_SCHCM</name>
<evidence type="ECO:0008006" key="9">
    <source>
        <dbReference type="Google" id="ProtNLM"/>
    </source>
</evidence>
<evidence type="ECO:0000313" key="8">
    <source>
        <dbReference type="Proteomes" id="UP000007431"/>
    </source>
</evidence>
<evidence type="ECO:0000256" key="1">
    <source>
        <dbReference type="ARBA" id="ARBA00004123"/>
    </source>
</evidence>
<evidence type="ECO:0000313" key="7">
    <source>
        <dbReference type="EMBL" id="EFJ03864.1"/>
    </source>
</evidence>
<keyword evidence="6" id="KW-0539">Nucleus</keyword>
<dbReference type="Gene3D" id="3.40.50.150">
    <property type="entry name" value="Vaccinia Virus protein VP39"/>
    <property type="match status" value="1"/>
</dbReference>
<evidence type="ECO:0000256" key="6">
    <source>
        <dbReference type="ARBA" id="ARBA00023242"/>
    </source>
</evidence>
<dbReference type="AlphaFoldDB" id="D8PRT1"/>
<keyword evidence="4" id="KW-0808">Transferase</keyword>
<gene>
    <name evidence="7" type="ORF">SCHCODRAFT_47265</name>
</gene>
<evidence type="ECO:0000256" key="4">
    <source>
        <dbReference type="ARBA" id="ARBA00022679"/>
    </source>
</evidence>
<dbReference type="VEuPathDB" id="FungiDB:SCHCODRAFT_02610655"/>
<dbReference type="GO" id="GO:0042273">
    <property type="term" value="P:ribosomal large subunit biogenesis"/>
    <property type="evidence" value="ECO:0007669"/>
    <property type="project" value="EnsemblFungi"/>
</dbReference>
<keyword evidence="5" id="KW-0949">S-adenosyl-L-methionine</keyword>
<organism evidence="8">
    <name type="scientific">Schizophyllum commune (strain H4-8 / FGSC 9210)</name>
    <name type="common">Split gill fungus</name>
    <dbReference type="NCBI Taxonomy" id="578458"/>
    <lineage>
        <taxon>Eukaryota</taxon>
        <taxon>Fungi</taxon>
        <taxon>Dikarya</taxon>
        <taxon>Basidiomycota</taxon>
        <taxon>Agaricomycotina</taxon>
        <taxon>Agaricomycetes</taxon>
        <taxon>Agaricomycetidae</taxon>
        <taxon>Agaricales</taxon>
        <taxon>Schizophyllaceae</taxon>
        <taxon>Schizophyllum</taxon>
    </lineage>
</organism>
<dbReference type="FunCoup" id="D8PRT1">
    <property type="interactions" value="137"/>
</dbReference>
<dbReference type="EMBL" id="GL377302">
    <property type="protein sequence ID" value="EFJ03864.1"/>
    <property type="molecule type" value="Genomic_DNA"/>
</dbReference>
<comment type="similarity">
    <text evidence="2">Belongs to the eukaryotic/archaeal PrmC-related family.</text>
</comment>
<dbReference type="PROSITE" id="PS00092">
    <property type="entry name" value="N6_MTASE"/>
    <property type="match status" value="1"/>
</dbReference>
<dbReference type="InterPro" id="IPR052190">
    <property type="entry name" value="Euk-Arch_PrmC-MTase"/>
</dbReference>
<evidence type="ECO:0000256" key="5">
    <source>
        <dbReference type="ARBA" id="ARBA00022691"/>
    </source>
</evidence>
<sequence length="202" mass="21968">MIPTPDTSHLSAIDFESVYEPAEDTFLLLDALEADVSALRDMKPTVALEIGSGSGCVSAFLGKILPGVPLTLAQVMLEPINASFAFPLRARLKNSVDILLFNPPYVPTDSEEAYYAQSGMTLPGSWAGGTDGMQVTDLFLPDVPDLLSPHGRFYLVAVKQNNIQDIASRMGALGLDCETVLQRRAGREHLFILRFTKRPSTL</sequence>
<dbReference type="InterPro" id="IPR029063">
    <property type="entry name" value="SAM-dependent_MTases_sf"/>
</dbReference>
<dbReference type="GO" id="GO:0008757">
    <property type="term" value="F:S-adenosylmethionine-dependent methyltransferase activity"/>
    <property type="evidence" value="ECO:0007669"/>
    <property type="project" value="EnsemblFungi"/>
</dbReference>
<dbReference type="GO" id="GO:0005634">
    <property type="term" value="C:nucleus"/>
    <property type="evidence" value="ECO:0007669"/>
    <property type="project" value="UniProtKB-SubCell"/>
</dbReference>